<feature type="repeat" description="Hemopexin" evidence="1">
    <location>
        <begin position="2"/>
        <end position="55"/>
    </location>
</feature>
<keyword evidence="3" id="KW-1185">Reference proteome</keyword>
<dbReference type="InterPro" id="IPR036375">
    <property type="entry name" value="Hemopexin-like_dom_sf"/>
</dbReference>
<evidence type="ECO:0000256" key="1">
    <source>
        <dbReference type="PROSITE-ProRule" id="PRU01011"/>
    </source>
</evidence>
<proteinExistence type="predicted"/>
<sequence length="229" mass="25405">MTGDTKACFQIENKPGEAYFFNGTQYIRIGGITPGTTDDHIITGPKTIMDYWPSLKKCEFKCVDAMFPLPGCEGYFFSGEQYALIAKIIPGTTDDCVKTGPKNTCDYWPSLKKCGFKTVDTIMPINATEAYFFCGEKYAHIGNIHPGTTDDSVMNGPKNICDYWPSLKKCGFNTIDAVLPISKEEAYFFKGKQYVRIGKIVPGGSDDYIITGPKDVAGYWPSLKKAGFY</sequence>
<dbReference type="SMART" id="SM00120">
    <property type="entry name" value="HX"/>
    <property type="match status" value="4"/>
</dbReference>
<dbReference type="InterPro" id="IPR018487">
    <property type="entry name" value="Hemopexin-like_repeat"/>
</dbReference>
<protein>
    <submittedName>
        <fullName evidence="2">Uncharacterized protein</fullName>
    </submittedName>
</protein>
<evidence type="ECO:0000313" key="2">
    <source>
        <dbReference type="EMBL" id="KAL0631964.1"/>
    </source>
</evidence>
<comment type="caution">
    <text evidence="2">The sequence shown here is derived from an EMBL/GenBank/DDBJ whole genome shotgun (WGS) entry which is preliminary data.</text>
</comment>
<dbReference type="SUPFAM" id="SSF50923">
    <property type="entry name" value="Hemopexin-like domain"/>
    <property type="match status" value="1"/>
</dbReference>
<dbReference type="EMBL" id="JBBBZM010000197">
    <property type="protein sequence ID" value="KAL0631964.1"/>
    <property type="molecule type" value="Genomic_DNA"/>
</dbReference>
<evidence type="ECO:0000313" key="3">
    <source>
        <dbReference type="Proteomes" id="UP001447188"/>
    </source>
</evidence>
<accession>A0ABR3G7M8</accession>
<dbReference type="Gene3D" id="2.110.10.10">
    <property type="entry name" value="Hemopexin-like domain"/>
    <property type="match status" value="2"/>
</dbReference>
<organism evidence="2 3">
    <name type="scientific">Discina gigas</name>
    <dbReference type="NCBI Taxonomy" id="1032678"/>
    <lineage>
        <taxon>Eukaryota</taxon>
        <taxon>Fungi</taxon>
        <taxon>Dikarya</taxon>
        <taxon>Ascomycota</taxon>
        <taxon>Pezizomycotina</taxon>
        <taxon>Pezizomycetes</taxon>
        <taxon>Pezizales</taxon>
        <taxon>Discinaceae</taxon>
        <taxon>Discina</taxon>
    </lineage>
</organism>
<feature type="repeat" description="Hemopexin" evidence="1">
    <location>
        <begin position="172"/>
        <end position="223"/>
    </location>
</feature>
<gene>
    <name evidence="2" type="ORF">Q9L58_009167</name>
</gene>
<name>A0ABR3G7M8_9PEZI</name>
<dbReference type="PROSITE" id="PS51642">
    <property type="entry name" value="HEMOPEXIN_2"/>
    <property type="match status" value="2"/>
</dbReference>
<dbReference type="Proteomes" id="UP001447188">
    <property type="component" value="Unassembled WGS sequence"/>
</dbReference>
<reference evidence="2 3" key="1">
    <citation type="submission" date="2024-02" db="EMBL/GenBank/DDBJ databases">
        <title>Discinaceae phylogenomics.</title>
        <authorList>
            <person name="Dirks A.C."/>
            <person name="James T.Y."/>
        </authorList>
    </citation>
    <scope>NUCLEOTIDE SEQUENCE [LARGE SCALE GENOMIC DNA]</scope>
    <source>
        <strain evidence="2 3">ACD0624</strain>
    </source>
</reference>